<dbReference type="Gene3D" id="3.30.10.10">
    <property type="entry name" value="Trypsin Inhibitor V, subunit A"/>
    <property type="match status" value="1"/>
</dbReference>
<evidence type="ECO:0000256" key="2">
    <source>
        <dbReference type="ARBA" id="ARBA00022690"/>
    </source>
</evidence>
<dbReference type="PANTHER" id="PTHR33091">
    <property type="entry name" value="PROTEIN, PUTATIVE, EXPRESSED-RELATED"/>
    <property type="match status" value="1"/>
</dbReference>
<evidence type="ECO:0000256" key="1">
    <source>
        <dbReference type="ARBA" id="ARBA00008210"/>
    </source>
</evidence>
<keyword evidence="2" id="KW-0646">Protease inhibitor</keyword>
<dbReference type="InterPro" id="IPR036354">
    <property type="entry name" value="Prot_inh_pot1_sf"/>
</dbReference>
<dbReference type="EMBL" id="OZ021735">
    <property type="protein sequence ID" value="CAK9309385.1"/>
    <property type="molecule type" value="Genomic_DNA"/>
</dbReference>
<protein>
    <submittedName>
        <fullName evidence="4">Uncharacterized protein</fullName>
    </submittedName>
</protein>
<evidence type="ECO:0000313" key="5">
    <source>
        <dbReference type="Proteomes" id="UP001642487"/>
    </source>
</evidence>
<dbReference type="PANTHER" id="PTHR33091:SF69">
    <property type="entry name" value="INHIBITOR OF TRYPSIN AND HAGEMAN FACTOR-LIKE"/>
    <property type="match status" value="1"/>
</dbReference>
<organism evidence="4 5">
    <name type="scientific">Citrullus colocynthis</name>
    <name type="common">colocynth</name>
    <dbReference type="NCBI Taxonomy" id="252529"/>
    <lineage>
        <taxon>Eukaryota</taxon>
        <taxon>Viridiplantae</taxon>
        <taxon>Streptophyta</taxon>
        <taxon>Embryophyta</taxon>
        <taxon>Tracheophyta</taxon>
        <taxon>Spermatophyta</taxon>
        <taxon>Magnoliopsida</taxon>
        <taxon>eudicotyledons</taxon>
        <taxon>Gunneridae</taxon>
        <taxon>Pentapetalae</taxon>
        <taxon>rosids</taxon>
        <taxon>fabids</taxon>
        <taxon>Cucurbitales</taxon>
        <taxon>Cucurbitaceae</taxon>
        <taxon>Benincaseae</taxon>
        <taxon>Citrullus</taxon>
    </lineage>
</organism>
<dbReference type="Proteomes" id="UP001642487">
    <property type="component" value="Chromosome 1"/>
</dbReference>
<evidence type="ECO:0000313" key="4">
    <source>
        <dbReference type="EMBL" id="CAK9309385.1"/>
    </source>
</evidence>
<evidence type="ECO:0000256" key="3">
    <source>
        <dbReference type="ARBA" id="ARBA00022900"/>
    </source>
</evidence>
<gene>
    <name evidence="4" type="ORF">CITCOLO1_LOCUS952</name>
</gene>
<dbReference type="PRINTS" id="PR00292">
    <property type="entry name" value="POTATOINHBTR"/>
</dbReference>
<keyword evidence="5" id="KW-1185">Reference proteome</keyword>
<comment type="similarity">
    <text evidence="1">Belongs to the protease inhibitor I13 (potato type I serine protease inhibitor) family.</text>
</comment>
<accession>A0ABP0XPB0</accession>
<dbReference type="Pfam" id="PF00280">
    <property type="entry name" value="potato_inhibit"/>
    <property type="match status" value="1"/>
</dbReference>
<proteinExistence type="inferred from homology"/>
<name>A0ABP0XPB0_9ROSI</name>
<sequence>MMIFREQHFQISYKYSYPINNKPYIPLNFQQIHRYKNFKMSYHLKSWPALVFMDANTVANIIKKEHPDFQIIKMMAGSPVTMDLKHGRVRLFTNVEEIVVEVPHEG</sequence>
<dbReference type="InterPro" id="IPR000864">
    <property type="entry name" value="Prot_inh_pot1"/>
</dbReference>
<keyword evidence="3" id="KW-0722">Serine protease inhibitor</keyword>
<dbReference type="SUPFAM" id="SSF54654">
    <property type="entry name" value="CI-2 family of serine protease inhibitors"/>
    <property type="match status" value="1"/>
</dbReference>
<reference evidence="4 5" key="1">
    <citation type="submission" date="2024-03" db="EMBL/GenBank/DDBJ databases">
        <authorList>
            <person name="Gkanogiannis A."/>
            <person name="Becerra Lopez-Lavalle L."/>
        </authorList>
    </citation>
    <scope>NUCLEOTIDE SEQUENCE [LARGE SCALE GENOMIC DNA]</scope>
</reference>